<protein>
    <submittedName>
        <fullName evidence="6">SLAC1 anion channel family protein</fullName>
    </submittedName>
</protein>
<evidence type="ECO:0000313" key="6">
    <source>
        <dbReference type="EMBL" id="QVW21874.1"/>
    </source>
</evidence>
<feature type="transmembrane region" description="Helical" evidence="5">
    <location>
        <begin position="281"/>
        <end position="301"/>
    </location>
</feature>
<feature type="transmembrane region" description="Helical" evidence="5">
    <location>
        <begin position="251"/>
        <end position="269"/>
    </location>
</feature>
<name>A0ABX8ETG5_9PSED</name>
<organism evidence="6 7">
    <name type="scientific">Pseudomonas hormoni</name>
    <dbReference type="NCBI Taxonomy" id="3093767"/>
    <lineage>
        <taxon>Bacteria</taxon>
        <taxon>Pseudomonadati</taxon>
        <taxon>Pseudomonadota</taxon>
        <taxon>Gammaproteobacteria</taxon>
        <taxon>Pseudomonadales</taxon>
        <taxon>Pseudomonadaceae</taxon>
        <taxon>Pseudomonas</taxon>
    </lineage>
</organism>
<feature type="transmembrane region" description="Helical" evidence="5">
    <location>
        <begin position="190"/>
        <end position="215"/>
    </location>
</feature>
<dbReference type="PANTHER" id="PTHR37955">
    <property type="entry name" value="TELLURITE RESISTANCE PROTEIN TEHA"/>
    <property type="match status" value="1"/>
</dbReference>
<dbReference type="Gene3D" id="1.50.10.150">
    <property type="entry name" value="Voltage-dependent anion channel"/>
    <property type="match status" value="1"/>
</dbReference>
<reference evidence="6 7" key="1">
    <citation type="submission" date="2021-05" db="EMBL/GenBank/DDBJ databases">
        <title>Complete genome of the cytokinin-producing biocontrol strain Pseudomonas fluorescens G20-18.</title>
        <authorList>
            <person name="Nielsen T.K."/>
            <person name="Mekureyaw M.F."/>
            <person name="Hansen L.H."/>
            <person name="Nicolaisen M.H."/>
            <person name="Roitsch T.G."/>
            <person name="Hennessy R.C."/>
        </authorList>
    </citation>
    <scope>NUCLEOTIDE SEQUENCE [LARGE SCALE GENOMIC DNA]</scope>
    <source>
        <strain evidence="6 7">G20-18</strain>
    </source>
</reference>
<evidence type="ECO:0000256" key="2">
    <source>
        <dbReference type="ARBA" id="ARBA00022692"/>
    </source>
</evidence>
<feature type="transmembrane region" description="Helical" evidence="5">
    <location>
        <begin position="307"/>
        <end position="329"/>
    </location>
</feature>
<keyword evidence="2 5" id="KW-0812">Transmembrane</keyword>
<dbReference type="Proteomes" id="UP000681155">
    <property type="component" value="Chromosome"/>
</dbReference>
<dbReference type="PANTHER" id="PTHR37955:SF1">
    <property type="entry name" value="DEP DOMAIN-CONTAINING PROTEIN"/>
    <property type="match status" value="1"/>
</dbReference>
<feature type="transmembrane region" description="Helical" evidence="5">
    <location>
        <begin position="63"/>
        <end position="85"/>
    </location>
</feature>
<evidence type="ECO:0000256" key="5">
    <source>
        <dbReference type="SAM" id="Phobius"/>
    </source>
</evidence>
<feature type="transmembrane region" description="Helical" evidence="5">
    <location>
        <begin position="30"/>
        <end position="51"/>
    </location>
</feature>
<comment type="subcellular location">
    <subcellularLocation>
        <location evidence="1">Membrane</location>
        <topology evidence="1">Multi-pass membrane protein</topology>
    </subcellularLocation>
</comment>
<dbReference type="Pfam" id="PF03595">
    <property type="entry name" value="SLAC1"/>
    <property type="match status" value="1"/>
</dbReference>
<keyword evidence="3 5" id="KW-1133">Transmembrane helix</keyword>
<keyword evidence="7" id="KW-1185">Reference proteome</keyword>
<dbReference type="InterPro" id="IPR052951">
    <property type="entry name" value="Tellurite_res_ion_channel"/>
</dbReference>
<dbReference type="InterPro" id="IPR038665">
    <property type="entry name" value="Voltage-dep_anion_channel_sf"/>
</dbReference>
<evidence type="ECO:0000256" key="1">
    <source>
        <dbReference type="ARBA" id="ARBA00004141"/>
    </source>
</evidence>
<gene>
    <name evidence="6" type="ORF">KJF94_18490</name>
</gene>
<dbReference type="InterPro" id="IPR004695">
    <property type="entry name" value="SLAC1/Mae1/Ssu1/TehA"/>
</dbReference>
<feature type="transmembrane region" description="Helical" evidence="5">
    <location>
        <begin position="164"/>
        <end position="184"/>
    </location>
</feature>
<feature type="transmembrane region" description="Helical" evidence="5">
    <location>
        <begin position="131"/>
        <end position="152"/>
    </location>
</feature>
<feature type="transmembrane region" description="Helical" evidence="5">
    <location>
        <begin position="106"/>
        <end position="125"/>
    </location>
</feature>
<keyword evidence="4 5" id="KW-0472">Membrane</keyword>
<accession>A0ABX8ETG5</accession>
<dbReference type="CDD" id="cd09323">
    <property type="entry name" value="TDT_SLAC1_like"/>
    <property type="match status" value="1"/>
</dbReference>
<dbReference type="EMBL" id="CP075566">
    <property type="protein sequence ID" value="QVW21874.1"/>
    <property type="molecule type" value="Genomic_DNA"/>
</dbReference>
<evidence type="ECO:0000313" key="7">
    <source>
        <dbReference type="Proteomes" id="UP000681155"/>
    </source>
</evidence>
<dbReference type="RefSeq" id="WP_214377708.1">
    <property type="nucleotide sequence ID" value="NZ_CP075566.1"/>
</dbReference>
<feature type="transmembrane region" description="Helical" evidence="5">
    <location>
        <begin position="227"/>
        <end position="245"/>
    </location>
</feature>
<evidence type="ECO:0000256" key="3">
    <source>
        <dbReference type="ARBA" id="ARBA00022989"/>
    </source>
</evidence>
<proteinExistence type="predicted"/>
<evidence type="ECO:0000256" key="4">
    <source>
        <dbReference type="ARBA" id="ARBA00023136"/>
    </source>
</evidence>
<sequence length="345" mass="37656">MSSEIRIPISPAETIQAYGTPTTATREGTLSYLPVAMFGAVMGLTGLSSAWKFADSLYGLPSWIASFFGGLAILAFILVGIGYSIKAATGLKAVKAEFQHPIAGNLFGTLFISLILIPNPVSVYSLSVARWIWAIGTLGMILFAWVIISRWLGEQQQTEHATPAWIIPMVGLINIPIAVPTLEIHGQNELLMFSLAIGFFFAMPLFTLIMSRLIFEKPLIPSLQPSLMILIAPFAVGFSAYVNVVGEIDRFATALYMLTIFLLSVMIGRLRYLAIICPFRLSWWSVSFPLASASVCTLRYAEYSPNLFTHSVAIVLLVGVTLLLLAMFVKTIANILKGNLKLLIG</sequence>